<dbReference type="AlphaFoldDB" id="A0A4V2NHD3"/>
<dbReference type="EMBL" id="MWML01000036">
    <property type="protein sequence ID" value="TCG08348.1"/>
    <property type="molecule type" value="Genomic_DNA"/>
</dbReference>
<name>A0A4V2NHD3_9BURK</name>
<proteinExistence type="predicted"/>
<feature type="compositionally biased region" description="Low complexity" evidence="1">
    <location>
        <begin position="88"/>
        <end position="98"/>
    </location>
</feature>
<evidence type="ECO:0000256" key="1">
    <source>
        <dbReference type="SAM" id="MobiDB-lite"/>
    </source>
</evidence>
<comment type="caution">
    <text evidence="2">The sequence shown here is derived from an EMBL/GenBank/DDBJ whole genome shotgun (WGS) entry which is preliminary data.</text>
</comment>
<organism evidence="2 3">
    <name type="scientific">Paraburkholderia steynii</name>
    <dbReference type="NCBI Taxonomy" id="1245441"/>
    <lineage>
        <taxon>Bacteria</taxon>
        <taxon>Pseudomonadati</taxon>
        <taxon>Pseudomonadota</taxon>
        <taxon>Betaproteobacteria</taxon>
        <taxon>Burkholderiales</taxon>
        <taxon>Burkholderiaceae</taxon>
        <taxon>Paraburkholderia</taxon>
    </lineage>
</organism>
<reference evidence="2 3" key="1">
    <citation type="submission" date="2017-02" db="EMBL/GenBank/DDBJ databases">
        <title>Paraburkholderia sophoroidis sp. nov. and Paraburkholderia steynii sp. nov. rhizobial symbionts of the fynbos legume Hypocalyptus sophoroides.</title>
        <authorList>
            <person name="Steenkamp E.T."/>
            <person name="Beukes C.W."/>
            <person name="Van Zyl E."/>
            <person name="Avontuur J."/>
            <person name="Chan W.Y."/>
            <person name="Hassen A."/>
            <person name="Palmer M."/>
            <person name="Mthombeni L."/>
            <person name="Phalane F."/>
            <person name="Sereme K."/>
            <person name="Venter S.N."/>
        </authorList>
    </citation>
    <scope>NUCLEOTIDE SEQUENCE [LARGE SCALE GENOMIC DNA]</scope>
    <source>
        <strain evidence="2 3">HC1.1ba</strain>
    </source>
</reference>
<protein>
    <submittedName>
        <fullName evidence="2">Transcriptional regulator</fullName>
    </submittedName>
</protein>
<evidence type="ECO:0000313" key="2">
    <source>
        <dbReference type="EMBL" id="TCG08348.1"/>
    </source>
</evidence>
<sequence>MSPTNETTDDDASASIEGLLTAKDLAKRLGLTLATIKRYASQPGKLPPRVTWTRLQRWHPQAVDEWEKAQAGLMTIDEQVRRAREAGTAKAAARGRNAQSPRRKPLLGRQRGSGKPRSPA</sequence>
<dbReference type="Proteomes" id="UP000294200">
    <property type="component" value="Unassembled WGS sequence"/>
</dbReference>
<dbReference type="InterPro" id="IPR009061">
    <property type="entry name" value="DNA-bd_dom_put_sf"/>
</dbReference>
<feature type="region of interest" description="Disordered" evidence="1">
    <location>
        <begin position="84"/>
        <end position="120"/>
    </location>
</feature>
<accession>A0A4V2NHD3</accession>
<dbReference type="SUPFAM" id="SSF46955">
    <property type="entry name" value="Putative DNA-binding domain"/>
    <property type="match status" value="1"/>
</dbReference>
<evidence type="ECO:0000313" key="3">
    <source>
        <dbReference type="Proteomes" id="UP000294200"/>
    </source>
</evidence>
<gene>
    <name evidence="2" type="ORF">BZM27_12490</name>
</gene>
<keyword evidence="3" id="KW-1185">Reference proteome</keyword>